<sequence>MQNLFREFSLKKLVALIFFTGLLWLGFTIVEDFGISWDEPIQLDIGISNYRYLKNADERLLELKDRHYGPLFEIFLVRMMDQSSPRLMYLSRHFWNFFTFLLGVIGFYLLLESMYPRRWLSLFGAALLVFSPRLFADAFYNSKDIPFLVAVIWAMAALFLYLSKPSLVRLLLVCFYSAAAIAIRLPGMFLLALTALMLVREALARRLPPRRAATHGLTYLLLTAVLVFLFYPVFWHDPLGEIPQAFEIMSYFPHFASVLYMGHFLSPQELPWHYLPVWIGITTPIPYLLLMLAGFARVIRQWLSRPSSLLADQQTPSLLAALWLGVPAGAVILRGSPMYDGWRQMFFIYPALLIFAVSGWEWLSSLLGRRLAHTRAGGLLNAALAVAIFVPSGLWMASHHPYQNLYFNRLAGPDMQTVKMRFDMDYWGLTYRRGLEAILEYDPRPVIRVHAANFPGEANAAILPADQARRLYFVPEIEQADYFITNYRWHPEDYPFPNEIFTLWWGNAKALSVFRLR</sequence>
<feature type="transmembrane region" description="Helical" evidence="1">
    <location>
        <begin position="347"/>
        <end position="367"/>
    </location>
</feature>
<dbReference type="EMBL" id="LGHJ01000011">
    <property type="protein sequence ID" value="KPL76755.1"/>
    <property type="molecule type" value="Genomic_DNA"/>
</dbReference>
<dbReference type="PATRIC" id="fig|360411.5.peg.213"/>
<keyword evidence="3" id="KW-1185">Reference proteome</keyword>
<dbReference type="Proteomes" id="UP000050514">
    <property type="component" value="Unassembled WGS sequence"/>
</dbReference>
<feature type="transmembrane region" description="Helical" evidence="1">
    <location>
        <begin position="170"/>
        <end position="196"/>
    </location>
</feature>
<accession>A0A0P6XNC0</accession>
<organism evidence="2 3">
    <name type="scientific">Bellilinea caldifistulae</name>
    <dbReference type="NCBI Taxonomy" id="360411"/>
    <lineage>
        <taxon>Bacteria</taxon>
        <taxon>Bacillati</taxon>
        <taxon>Chloroflexota</taxon>
        <taxon>Anaerolineae</taxon>
        <taxon>Anaerolineales</taxon>
        <taxon>Anaerolineaceae</taxon>
        <taxon>Bellilinea</taxon>
    </lineage>
</organism>
<keyword evidence="1" id="KW-0472">Membrane</keyword>
<comment type="caution">
    <text evidence="2">The sequence shown here is derived from an EMBL/GenBank/DDBJ whole genome shotgun (WGS) entry which is preliminary data.</text>
</comment>
<feature type="transmembrane region" description="Helical" evidence="1">
    <location>
        <begin position="277"/>
        <end position="296"/>
    </location>
</feature>
<dbReference type="RefSeq" id="WP_061912830.1">
    <property type="nucleotide sequence ID" value="NZ_DF967971.1"/>
</dbReference>
<protein>
    <recommendedName>
        <fullName evidence="4">Glycosyltransferase RgtA/B/C/D-like domain-containing protein</fullName>
    </recommendedName>
</protein>
<evidence type="ECO:0000313" key="3">
    <source>
        <dbReference type="Proteomes" id="UP000050514"/>
    </source>
</evidence>
<feature type="transmembrane region" description="Helical" evidence="1">
    <location>
        <begin position="145"/>
        <end position="163"/>
    </location>
</feature>
<feature type="transmembrane region" description="Helical" evidence="1">
    <location>
        <begin position="216"/>
        <end position="234"/>
    </location>
</feature>
<name>A0A0P6XNC0_9CHLR</name>
<gene>
    <name evidence="2" type="ORF">AC812_05535</name>
</gene>
<evidence type="ECO:0000256" key="1">
    <source>
        <dbReference type="SAM" id="Phobius"/>
    </source>
</evidence>
<feature type="transmembrane region" description="Helical" evidence="1">
    <location>
        <begin position="379"/>
        <end position="397"/>
    </location>
</feature>
<evidence type="ECO:0000313" key="2">
    <source>
        <dbReference type="EMBL" id="KPL76755.1"/>
    </source>
</evidence>
<feature type="transmembrane region" description="Helical" evidence="1">
    <location>
        <begin position="93"/>
        <end position="111"/>
    </location>
</feature>
<feature type="transmembrane region" description="Helical" evidence="1">
    <location>
        <begin position="317"/>
        <end position="335"/>
    </location>
</feature>
<reference evidence="2 3" key="1">
    <citation type="submission" date="2015-07" db="EMBL/GenBank/DDBJ databases">
        <title>Draft genome of Bellilinea caldifistulae DSM 17877.</title>
        <authorList>
            <person name="Hemp J."/>
            <person name="Ward L.M."/>
            <person name="Pace L.A."/>
            <person name="Fischer W.W."/>
        </authorList>
    </citation>
    <scope>NUCLEOTIDE SEQUENCE [LARGE SCALE GENOMIC DNA]</scope>
    <source>
        <strain evidence="2 3">GOMI-1</strain>
    </source>
</reference>
<dbReference type="AlphaFoldDB" id="A0A0P6XNC0"/>
<feature type="transmembrane region" description="Helical" evidence="1">
    <location>
        <begin position="12"/>
        <end position="30"/>
    </location>
</feature>
<evidence type="ECO:0008006" key="4">
    <source>
        <dbReference type="Google" id="ProtNLM"/>
    </source>
</evidence>
<proteinExistence type="predicted"/>
<dbReference type="STRING" id="360411.AC812_05535"/>
<keyword evidence="1" id="KW-0812">Transmembrane</keyword>
<keyword evidence="1" id="KW-1133">Transmembrane helix</keyword>